<dbReference type="Pfam" id="PF13561">
    <property type="entry name" value="adh_short_C2"/>
    <property type="match status" value="1"/>
</dbReference>
<feature type="compositionally biased region" description="Polar residues" evidence="3">
    <location>
        <begin position="247"/>
        <end position="261"/>
    </location>
</feature>
<evidence type="ECO:0000256" key="1">
    <source>
        <dbReference type="ARBA" id="ARBA00006484"/>
    </source>
</evidence>
<keyword evidence="2" id="KW-0560">Oxidoreductase</keyword>
<dbReference type="SUPFAM" id="SSF51735">
    <property type="entry name" value="NAD(P)-binding Rossmann-fold domains"/>
    <property type="match status" value="1"/>
</dbReference>
<feature type="domain" description="Ketoreductase" evidence="4">
    <location>
        <begin position="3"/>
        <end position="185"/>
    </location>
</feature>
<reference evidence="5 6" key="1">
    <citation type="submission" date="2020-05" db="EMBL/GenBank/DDBJ databases">
        <title>Genome Sequencing of Type Strains.</title>
        <authorList>
            <person name="Lemaire J.F."/>
            <person name="Inderbitzin P."/>
            <person name="Gregorio O.A."/>
            <person name="Collins S.B."/>
            <person name="Wespe N."/>
            <person name="Knight-Connoni V."/>
        </authorList>
    </citation>
    <scope>NUCLEOTIDE SEQUENCE [LARGE SCALE GENOMIC DNA]</scope>
    <source>
        <strain evidence="5 6">ATCC 19096</strain>
    </source>
</reference>
<dbReference type="SMART" id="SM00822">
    <property type="entry name" value="PKS_KR"/>
    <property type="match status" value="1"/>
</dbReference>
<sequence>MTRHVLVTGAASGIGLAVAQRFAALGDRLTLVDHRAEALAAAAATLAGPAGSGSPAGVVVADLRDPEAPARAVTTAWEQEPVDVLVNAAGVYPATLFLELDATTWDSVQDVNVRAPLLATVALARLATEAGRTPTVVNITSGAALRARPGAAPYSTSKAALEMVTRASALELGAAGIRVNAVAPGFVVVDSEVNRVSDEYAAAVSSNPLGRPGKPSDIAKAVVWLADPEQSGWVTGTILRVDGGSSTGAHTLPLSTPSHPASPSPGREEAPA</sequence>
<evidence type="ECO:0000313" key="5">
    <source>
        <dbReference type="EMBL" id="NUU13759.1"/>
    </source>
</evidence>
<organism evidence="5 6">
    <name type="scientific">Curtobacterium pusillum</name>
    <dbReference type="NCBI Taxonomy" id="69373"/>
    <lineage>
        <taxon>Bacteria</taxon>
        <taxon>Bacillati</taxon>
        <taxon>Actinomycetota</taxon>
        <taxon>Actinomycetes</taxon>
        <taxon>Micrococcales</taxon>
        <taxon>Microbacteriaceae</taxon>
        <taxon>Curtobacterium</taxon>
    </lineage>
</organism>
<dbReference type="CDD" id="cd05233">
    <property type="entry name" value="SDR_c"/>
    <property type="match status" value="1"/>
</dbReference>
<gene>
    <name evidence="5" type="ORF">HP507_07930</name>
</gene>
<dbReference type="Proteomes" id="UP000573001">
    <property type="component" value="Unassembled WGS sequence"/>
</dbReference>
<dbReference type="InterPro" id="IPR036291">
    <property type="entry name" value="NAD(P)-bd_dom_sf"/>
</dbReference>
<keyword evidence="6" id="KW-1185">Reference proteome</keyword>
<evidence type="ECO:0000313" key="6">
    <source>
        <dbReference type="Proteomes" id="UP000573001"/>
    </source>
</evidence>
<feature type="region of interest" description="Disordered" evidence="3">
    <location>
        <begin position="244"/>
        <end position="272"/>
    </location>
</feature>
<dbReference type="PRINTS" id="PR00080">
    <property type="entry name" value="SDRFAMILY"/>
</dbReference>
<evidence type="ECO:0000259" key="4">
    <source>
        <dbReference type="SMART" id="SM00822"/>
    </source>
</evidence>
<protein>
    <submittedName>
        <fullName evidence="5">SDR family oxidoreductase</fullName>
    </submittedName>
</protein>
<evidence type="ECO:0000256" key="2">
    <source>
        <dbReference type="ARBA" id="ARBA00023002"/>
    </source>
</evidence>
<proteinExistence type="inferred from homology"/>
<dbReference type="Gene3D" id="3.40.50.720">
    <property type="entry name" value="NAD(P)-binding Rossmann-like Domain"/>
    <property type="match status" value="1"/>
</dbReference>
<evidence type="ECO:0000256" key="3">
    <source>
        <dbReference type="SAM" id="MobiDB-lite"/>
    </source>
</evidence>
<dbReference type="PANTHER" id="PTHR43639">
    <property type="entry name" value="OXIDOREDUCTASE, SHORT-CHAIN DEHYDROGENASE/REDUCTASE FAMILY (AFU_ORTHOLOGUE AFUA_5G02870)"/>
    <property type="match status" value="1"/>
</dbReference>
<comment type="caution">
    <text evidence="5">The sequence shown here is derived from an EMBL/GenBank/DDBJ whole genome shotgun (WGS) entry which is preliminary data.</text>
</comment>
<dbReference type="PANTHER" id="PTHR43639:SF1">
    <property type="entry name" value="SHORT-CHAIN DEHYDROGENASE_REDUCTASE FAMILY PROTEIN"/>
    <property type="match status" value="1"/>
</dbReference>
<name>A0ABX2MEM7_9MICO</name>
<dbReference type="InterPro" id="IPR057326">
    <property type="entry name" value="KR_dom"/>
</dbReference>
<dbReference type="PRINTS" id="PR00081">
    <property type="entry name" value="GDHRDH"/>
</dbReference>
<accession>A0ABX2MEM7</accession>
<dbReference type="InterPro" id="IPR002347">
    <property type="entry name" value="SDR_fam"/>
</dbReference>
<dbReference type="EMBL" id="JABMCE010000072">
    <property type="protein sequence ID" value="NUU13759.1"/>
    <property type="molecule type" value="Genomic_DNA"/>
</dbReference>
<comment type="similarity">
    <text evidence="1">Belongs to the short-chain dehydrogenases/reductases (SDR) family.</text>
</comment>
<dbReference type="RefSeq" id="WP_175351249.1">
    <property type="nucleotide sequence ID" value="NZ_BAAAWQ010000001.1"/>
</dbReference>